<keyword evidence="1" id="KW-0812">Transmembrane</keyword>
<gene>
    <name evidence="2" type="ORF">KPNJ2_02897</name>
</gene>
<keyword evidence="2" id="KW-0560">Oxidoreductase</keyword>
<feature type="transmembrane region" description="Helical" evidence="1">
    <location>
        <begin position="168"/>
        <end position="189"/>
    </location>
</feature>
<accession>W8V0H2</accession>
<dbReference type="Proteomes" id="UP000019586">
    <property type="component" value="Chromosome"/>
</dbReference>
<reference evidence="2 3" key="1">
    <citation type="journal article" date="2014" name="Proc. Natl. Acad. Sci. U.S.A.">
        <title>Molecular dissection of the evolution of carbapenem-resistant multilocus sequence type 258 Klebsiella pneumoniae.</title>
        <authorList>
            <person name="Deleo F.R."/>
            <person name="Chen L."/>
            <person name="Porcella S.F."/>
            <person name="Martens C.A."/>
            <person name="Kobayashi S.D."/>
            <person name="Porter A.R."/>
            <person name="Chavda K.D."/>
            <person name="Jacobs M.R."/>
            <person name="Mathema B."/>
            <person name="Olsen R.J."/>
            <person name="Bonomo R.A."/>
            <person name="Musser J.M."/>
            <person name="Kreiswirth B.N."/>
        </authorList>
    </citation>
    <scope>NUCLEOTIDE SEQUENCE [LARGE SCALE GENOMIC DNA]</scope>
    <source>
        <strain evidence="2">30684/NJST258_2</strain>
    </source>
</reference>
<dbReference type="AlphaFoldDB" id="W8V0H2"/>
<proteinExistence type="predicted"/>
<evidence type="ECO:0000313" key="3">
    <source>
        <dbReference type="Proteomes" id="UP000019586"/>
    </source>
</evidence>
<dbReference type="GO" id="GO:0005886">
    <property type="term" value="C:plasma membrane"/>
    <property type="evidence" value="ECO:0007669"/>
    <property type="project" value="TreeGrafter"/>
</dbReference>
<dbReference type="KEGG" id="kps:KPNJ2_02897"/>
<dbReference type="PATRIC" id="fig|1420013.3.peg.2730"/>
<keyword evidence="1" id="KW-0472">Membrane</keyword>
<organism evidence="2 3">
    <name type="scientific">Klebsiella pneumoniae 30684/NJST258_2</name>
    <dbReference type="NCBI Taxonomy" id="1420013"/>
    <lineage>
        <taxon>Bacteria</taxon>
        <taxon>Pseudomonadati</taxon>
        <taxon>Pseudomonadota</taxon>
        <taxon>Gammaproteobacteria</taxon>
        <taxon>Enterobacterales</taxon>
        <taxon>Enterobacteriaceae</taxon>
        <taxon>Klebsiella/Raoultella group</taxon>
        <taxon>Klebsiella</taxon>
        <taxon>Klebsiella pneumoniae complex</taxon>
    </lineage>
</organism>
<name>W8V0H2_KLEPN</name>
<dbReference type="PANTHER" id="PTHR38095:SF1">
    <property type="entry name" value="ANAEROBIC DIMETHYL SULFOXIDE REDUCTASE CHAIN YNFH"/>
    <property type="match status" value="1"/>
</dbReference>
<dbReference type="Pfam" id="PF04976">
    <property type="entry name" value="DmsC"/>
    <property type="match status" value="1"/>
</dbReference>
<dbReference type="InterPro" id="IPR007059">
    <property type="entry name" value="DmsC"/>
</dbReference>
<feature type="transmembrane region" description="Helical" evidence="1">
    <location>
        <begin position="107"/>
        <end position="124"/>
    </location>
</feature>
<dbReference type="EMBL" id="CP006918">
    <property type="protein sequence ID" value="AHM79677.1"/>
    <property type="molecule type" value="Genomic_DNA"/>
</dbReference>
<protein>
    <submittedName>
        <fullName evidence="2">Selenate reductase chain ynfH</fullName>
        <ecNumber evidence="2">1.97.1.9</ecNumber>
    </submittedName>
</protein>
<dbReference type="GO" id="GO:0009389">
    <property type="term" value="F:dimethyl sulfoxide reductase activity"/>
    <property type="evidence" value="ECO:0007669"/>
    <property type="project" value="TreeGrafter"/>
</dbReference>
<dbReference type="HOGENOM" id="CLU_064909_2_0_6"/>
<evidence type="ECO:0000313" key="2">
    <source>
        <dbReference type="EMBL" id="AHM79677.1"/>
    </source>
</evidence>
<feature type="transmembrane region" description="Helical" evidence="1">
    <location>
        <begin position="196"/>
        <end position="218"/>
    </location>
</feature>
<feature type="transmembrane region" description="Helical" evidence="1">
    <location>
        <begin position="66"/>
        <end position="87"/>
    </location>
</feature>
<dbReference type="GO" id="GO:0033797">
    <property type="term" value="F:selenate reductase activity"/>
    <property type="evidence" value="ECO:0007669"/>
    <property type="project" value="UniProtKB-EC"/>
</dbReference>
<dbReference type="GO" id="GO:0009390">
    <property type="term" value="C:dimethyl sulfoxide reductase complex"/>
    <property type="evidence" value="ECO:0007669"/>
    <property type="project" value="TreeGrafter"/>
</dbReference>
<sequence>MPGRVAIPPVTWRTRRRCEMGNGWHEWPLVLFTVLGQCVVGATIVSGLGWLALGDQREARRRLVRNMFFIWLLMGIGFLASVMHLGSPLRAFNSLNRIGASALSNEIASGALFFAVGGFWWLLAVLEKMPATLGKVWLAIAMLLGLLFVLAMTRVYQINTVPTWYNGYTTSAFFLTVLLSGPLFAALLLRLAKVDFNGWFFAGLSVAALVISAAVIIMQSAGLSTLHSSVQQAATLLPDYGKLQALRLVLLALGLGCWLCPLIRRQPPRATGLLIGLLLVLIAECIGRGLFYGLHMTVGMAVAG</sequence>
<feature type="transmembrane region" description="Helical" evidence="1">
    <location>
        <begin position="270"/>
        <end position="291"/>
    </location>
</feature>
<evidence type="ECO:0000256" key="1">
    <source>
        <dbReference type="SAM" id="Phobius"/>
    </source>
</evidence>
<feature type="transmembrane region" description="Helical" evidence="1">
    <location>
        <begin position="29"/>
        <end position="54"/>
    </location>
</feature>
<dbReference type="EC" id="1.97.1.9" evidence="2"/>
<keyword evidence="1" id="KW-1133">Transmembrane helix</keyword>
<feature type="transmembrane region" description="Helical" evidence="1">
    <location>
        <begin position="245"/>
        <end position="263"/>
    </location>
</feature>
<feature type="transmembrane region" description="Helical" evidence="1">
    <location>
        <begin position="136"/>
        <end position="156"/>
    </location>
</feature>
<dbReference type="GO" id="GO:0019645">
    <property type="term" value="P:anaerobic electron transport chain"/>
    <property type="evidence" value="ECO:0007669"/>
    <property type="project" value="InterPro"/>
</dbReference>
<dbReference type="PANTHER" id="PTHR38095">
    <property type="entry name" value="ANAEROBIC DIMETHYL SULFOXIDE REDUCTASE CHAIN YNFH"/>
    <property type="match status" value="1"/>
</dbReference>